<accession>W6MRZ3</accession>
<feature type="compositionally biased region" description="Polar residues" evidence="3">
    <location>
        <begin position="349"/>
        <end position="358"/>
    </location>
</feature>
<proteinExistence type="predicted"/>
<dbReference type="InterPro" id="IPR051137">
    <property type="entry name" value="PP4R3-like"/>
</dbReference>
<keyword evidence="7" id="KW-1185">Reference proteome</keyword>
<dbReference type="PANTHER" id="PTHR23318:SF0">
    <property type="entry name" value="SERINE_THREONINE-PROTEIN PHOSPHATASE 4 REGULATORY SUBUNIT 3"/>
    <property type="match status" value="1"/>
</dbReference>
<evidence type="ECO:0000313" key="6">
    <source>
        <dbReference type="EMBL" id="CDK24595.1"/>
    </source>
</evidence>
<feature type="region of interest" description="Disordered" evidence="3">
    <location>
        <begin position="743"/>
        <end position="872"/>
    </location>
</feature>
<comment type="subcellular location">
    <subcellularLocation>
        <location evidence="1">Nucleus</location>
    </subcellularLocation>
</comment>
<dbReference type="GO" id="GO:0005654">
    <property type="term" value="C:nucleoplasm"/>
    <property type="evidence" value="ECO:0007669"/>
    <property type="project" value="TreeGrafter"/>
</dbReference>
<feature type="compositionally biased region" description="Acidic residues" evidence="3">
    <location>
        <begin position="752"/>
        <end position="762"/>
    </location>
</feature>
<keyword evidence="2" id="KW-0539">Nucleus</keyword>
<dbReference type="GO" id="GO:2000002">
    <property type="term" value="P:negative regulation of DNA damage checkpoint"/>
    <property type="evidence" value="ECO:0007669"/>
    <property type="project" value="EnsemblFungi"/>
</dbReference>
<dbReference type="InterPro" id="IPR055236">
    <property type="entry name" value="EVH1_PP4R3"/>
</dbReference>
<dbReference type="InterPro" id="IPR011993">
    <property type="entry name" value="PH-like_dom_sf"/>
</dbReference>
<dbReference type="OrthoDB" id="27483at2759"/>
<protein>
    <submittedName>
        <fullName evidence="6">Uncharacterized protein</fullName>
    </submittedName>
</protein>
<dbReference type="GeneID" id="34518000"/>
<dbReference type="GO" id="GO:0030289">
    <property type="term" value="C:protein phosphatase 4 complex"/>
    <property type="evidence" value="ECO:0007669"/>
    <property type="project" value="EnsemblFungi"/>
</dbReference>
<dbReference type="GO" id="GO:2001034">
    <property type="term" value="P:positive regulation of double-strand break repair via nonhomologous end joining"/>
    <property type="evidence" value="ECO:0007669"/>
    <property type="project" value="EnsemblFungi"/>
</dbReference>
<feature type="domain" description="PP4R3 EVH1-like" evidence="5">
    <location>
        <begin position="10"/>
        <end position="107"/>
    </location>
</feature>
<dbReference type="SUPFAM" id="SSF50729">
    <property type="entry name" value="PH domain-like"/>
    <property type="match status" value="1"/>
</dbReference>
<evidence type="ECO:0000259" key="4">
    <source>
        <dbReference type="Pfam" id="PF04802"/>
    </source>
</evidence>
<gene>
    <name evidence="6" type="ORF">KUCA_T00000561001</name>
</gene>
<dbReference type="AlphaFoldDB" id="W6MRZ3"/>
<dbReference type="InterPro" id="IPR006887">
    <property type="entry name" value="P4R3-like_central_dom"/>
</dbReference>
<dbReference type="PANTHER" id="PTHR23318">
    <property type="entry name" value="ATP SYNTHASE GAMMA-RELATED"/>
    <property type="match status" value="1"/>
</dbReference>
<reference evidence="6" key="2">
    <citation type="submission" date="2014-02" db="EMBL/GenBank/DDBJ databases">
        <title>Complete DNA sequence of /Kuraishia capsulata/ illustrates novel genomic features among budding yeasts (/Saccharomycotina/).</title>
        <authorList>
            <person name="Morales L."/>
            <person name="Noel B."/>
            <person name="Porcel B."/>
            <person name="Marcet-Houben M."/>
            <person name="Hullo M-F."/>
            <person name="Sacerdot C."/>
            <person name="Tekaia F."/>
            <person name="Leh-Louis V."/>
            <person name="Despons L."/>
            <person name="Khanna V."/>
            <person name="Aury J-M."/>
            <person name="Barbe V."/>
            <person name="Couloux A."/>
            <person name="Labadie K."/>
            <person name="Pelletier E."/>
            <person name="Souciet J-L."/>
            <person name="Boekhout T."/>
            <person name="Gabaldon T."/>
            <person name="Wincker P."/>
            <person name="Dujon B."/>
        </authorList>
    </citation>
    <scope>NUCLEOTIDE SEQUENCE</scope>
    <source>
        <strain evidence="6">CBS 1993</strain>
    </source>
</reference>
<feature type="compositionally biased region" description="Polar residues" evidence="3">
    <location>
        <begin position="808"/>
        <end position="817"/>
    </location>
</feature>
<dbReference type="GO" id="GO:0072542">
    <property type="term" value="F:protein phosphatase activator activity"/>
    <property type="evidence" value="ECO:0007669"/>
    <property type="project" value="TreeGrafter"/>
</dbReference>
<evidence type="ECO:0000256" key="1">
    <source>
        <dbReference type="ARBA" id="ARBA00004123"/>
    </source>
</evidence>
<organism evidence="6 7">
    <name type="scientific">Kuraishia capsulata CBS 1993</name>
    <dbReference type="NCBI Taxonomy" id="1382522"/>
    <lineage>
        <taxon>Eukaryota</taxon>
        <taxon>Fungi</taxon>
        <taxon>Dikarya</taxon>
        <taxon>Ascomycota</taxon>
        <taxon>Saccharomycotina</taxon>
        <taxon>Pichiomycetes</taxon>
        <taxon>Pichiales</taxon>
        <taxon>Pichiaceae</taxon>
        <taxon>Kuraishia</taxon>
    </lineage>
</organism>
<feature type="compositionally biased region" description="Acidic residues" evidence="3">
    <location>
        <begin position="796"/>
        <end position="805"/>
    </location>
</feature>
<dbReference type="GO" id="GO:0051598">
    <property type="term" value="P:meiotic recombination checkpoint signaling"/>
    <property type="evidence" value="ECO:0007669"/>
    <property type="project" value="EnsemblFungi"/>
</dbReference>
<dbReference type="GO" id="GO:0006974">
    <property type="term" value="P:DNA damage response"/>
    <property type="evidence" value="ECO:0007669"/>
    <property type="project" value="EnsemblFungi"/>
</dbReference>
<name>W6MRZ3_9ASCO</name>
<dbReference type="Pfam" id="PF22972">
    <property type="entry name" value="EVH1_PP4R3"/>
    <property type="match status" value="1"/>
</dbReference>
<dbReference type="EMBL" id="HG793125">
    <property type="protein sequence ID" value="CDK24595.1"/>
    <property type="molecule type" value="Genomic_DNA"/>
</dbReference>
<dbReference type="Pfam" id="PF04802">
    <property type="entry name" value="PP4R3"/>
    <property type="match status" value="1"/>
</dbReference>
<dbReference type="HOGENOM" id="CLU_004909_4_0_1"/>
<dbReference type="Proteomes" id="UP000019384">
    <property type="component" value="Unassembled WGS sequence"/>
</dbReference>
<dbReference type="GO" id="GO:1902660">
    <property type="term" value="P:negative regulation of glucose mediated signaling pathway"/>
    <property type="evidence" value="ECO:0007669"/>
    <property type="project" value="EnsemblFungi"/>
</dbReference>
<reference evidence="6" key="1">
    <citation type="submission" date="2013-12" db="EMBL/GenBank/DDBJ databases">
        <authorList>
            <person name="Genoscope - CEA"/>
        </authorList>
    </citation>
    <scope>NUCLEOTIDE SEQUENCE</scope>
    <source>
        <strain evidence="6">CBS 1993</strain>
    </source>
</reference>
<evidence type="ECO:0000313" key="7">
    <source>
        <dbReference type="Proteomes" id="UP000019384"/>
    </source>
</evidence>
<evidence type="ECO:0000259" key="5">
    <source>
        <dbReference type="Pfam" id="PF22972"/>
    </source>
</evidence>
<feature type="region of interest" description="Disordered" evidence="3">
    <location>
        <begin position="563"/>
        <end position="586"/>
    </location>
</feature>
<feature type="domain" description="Serine/threonine-protein phosphatase 4 regulatory subunit 3-like central" evidence="4">
    <location>
        <begin position="147"/>
        <end position="728"/>
    </location>
</feature>
<dbReference type="RefSeq" id="XP_022456612.1">
    <property type="nucleotide sequence ID" value="XM_022605111.1"/>
</dbReference>
<dbReference type="Gene3D" id="2.30.29.30">
    <property type="entry name" value="Pleckstrin-homology domain (PH domain)/Phosphotyrosine-binding domain (PTB)"/>
    <property type="match status" value="1"/>
</dbReference>
<feature type="region of interest" description="Disordered" evidence="3">
    <location>
        <begin position="342"/>
        <end position="366"/>
    </location>
</feature>
<evidence type="ECO:0000256" key="3">
    <source>
        <dbReference type="SAM" id="MobiDB-lite"/>
    </source>
</evidence>
<sequence>MIDIQPTSPRRVKVYSLQGDRWIDRGTGYCSGELDAETERPIFIVRNEQDDTEVLLKAPIEGTTQYQKQQDTLIVWTDPDGNDFALSFQELEGCYSICDFLISVQQNIEPNISLVAVVPVGSDGEITEMIAGPVPPPPEPKDENLPEVLDYLNQGSKTTFFRESISKFIDSEGYLSKLVDAFNRNEKGRNLTNLHYLCDIIKTLVFYNDTNILEQFLDDNIIIGVVGILEYDPDFPSYKSNNREYISDETKFKEVIPLNDQETSDIIKKTFRLQFLKDVVLARLLDDATFGWIATLIYFNQVKIIKFLNENEHFLSSLFAMYQGDDYVIKDGVSDEAKNEANRVLTPKSDGSCSSPSNGDADADPQDADELLQKKRDGIRLVHQFVIVAKGLQATARSQFYSALVKRGLFKLIGFAFKDIHTSSRVLATELIVSIVEHDVLLINGTQPATDDIDEMPREDEFGDENSLEIKERFLSDDMTLFALLTFILLEEEDIGLKTQVSEALKVLLHPSPSTVSSANLSGGSLGPSSLNTTNYLTAFYSKVSPSLFEPLVKVASLALKPRSSTPLSDSDGAVTAVPSSSSSEESKFSSLKRHESVLHQNLCELVSLCASEHEKHLSRSFFLENDVLLGVSYLVNPVFPLQTRLGAVRCLKSILVLNDEFYTRYIINMDVLKPVVELLKETNNSNNLANSCCLDLLNTLIRGDANGSVPNNRFVREYLLSQYEDTLMLNFLGRELVQKTKLEKKAKKQEEEEDVISDEDLGGNTMTSPDPDYGFGDATEEVLAKVTPEKRLWEESDEGGEAESEQTSKPTGNTGQSKKRQSPAKNPVKDSKGKLKREKLKKQNDKKKVSSILKSKFAHAGAKLLNMKKED</sequence>
<dbReference type="STRING" id="1382522.W6MRZ3"/>
<evidence type="ECO:0000256" key="2">
    <source>
        <dbReference type="ARBA" id="ARBA00023242"/>
    </source>
</evidence>